<evidence type="ECO:0000313" key="5">
    <source>
        <dbReference type="Proteomes" id="UP000283063"/>
    </source>
</evidence>
<dbReference type="CDD" id="cd04301">
    <property type="entry name" value="NAT_SF"/>
    <property type="match status" value="1"/>
</dbReference>
<dbReference type="GO" id="GO:0016747">
    <property type="term" value="F:acyltransferase activity, transferring groups other than amino-acyl groups"/>
    <property type="evidence" value="ECO:0007669"/>
    <property type="project" value="InterPro"/>
</dbReference>
<keyword evidence="1 4" id="KW-0808">Transferase</keyword>
<protein>
    <submittedName>
        <fullName evidence="4">GNAT family N-acetyltransferase</fullName>
    </submittedName>
</protein>
<gene>
    <name evidence="4" type="ORF">EBB79_14055</name>
</gene>
<dbReference type="PANTHER" id="PTHR43877:SF1">
    <property type="entry name" value="ACETYLTRANSFERASE"/>
    <property type="match status" value="1"/>
</dbReference>
<dbReference type="InterPro" id="IPR050832">
    <property type="entry name" value="Bact_Acetyltransf"/>
</dbReference>
<evidence type="ECO:0000313" key="4">
    <source>
        <dbReference type="EMBL" id="AZV80476.1"/>
    </source>
</evidence>
<keyword evidence="2" id="KW-0012">Acyltransferase</keyword>
<dbReference type="KEGG" id="sedi:EBB79_14055"/>
<proteinExistence type="predicted"/>
<dbReference type="EMBL" id="CP033219">
    <property type="protein sequence ID" value="AZV80476.1"/>
    <property type="molecule type" value="Genomic_DNA"/>
</dbReference>
<feature type="domain" description="N-acetyltransferase" evidence="3">
    <location>
        <begin position="3"/>
        <end position="161"/>
    </location>
</feature>
<dbReference type="PROSITE" id="PS51186">
    <property type="entry name" value="GNAT"/>
    <property type="match status" value="1"/>
</dbReference>
<dbReference type="OrthoDB" id="118465at2"/>
<name>A0A3T0N8W9_9RHOB</name>
<dbReference type="Pfam" id="PF13673">
    <property type="entry name" value="Acetyltransf_10"/>
    <property type="match status" value="1"/>
</dbReference>
<dbReference type="AlphaFoldDB" id="A0A3T0N8W9"/>
<accession>A0A3T0N8W9</accession>
<dbReference type="InterPro" id="IPR000182">
    <property type="entry name" value="GNAT_dom"/>
</dbReference>
<evidence type="ECO:0000256" key="1">
    <source>
        <dbReference type="ARBA" id="ARBA00022679"/>
    </source>
</evidence>
<organism evidence="4 5">
    <name type="scientific">Parasedimentitalea marina</name>
    <dbReference type="NCBI Taxonomy" id="2483033"/>
    <lineage>
        <taxon>Bacteria</taxon>
        <taxon>Pseudomonadati</taxon>
        <taxon>Pseudomonadota</taxon>
        <taxon>Alphaproteobacteria</taxon>
        <taxon>Rhodobacterales</taxon>
        <taxon>Paracoccaceae</taxon>
        <taxon>Parasedimentitalea</taxon>
    </lineage>
</organism>
<dbReference type="SUPFAM" id="SSF55729">
    <property type="entry name" value="Acyl-CoA N-acyltransferases (Nat)"/>
    <property type="match status" value="1"/>
</dbReference>
<dbReference type="Proteomes" id="UP000283063">
    <property type="component" value="Chromosome"/>
</dbReference>
<dbReference type="Gene3D" id="3.40.630.30">
    <property type="match status" value="1"/>
</dbReference>
<dbReference type="InterPro" id="IPR016181">
    <property type="entry name" value="Acyl_CoA_acyltransferase"/>
</dbReference>
<dbReference type="RefSeq" id="WP_127749432.1">
    <property type="nucleotide sequence ID" value="NZ_CP033219.1"/>
</dbReference>
<evidence type="ECO:0000256" key="2">
    <source>
        <dbReference type="ARBA" id="ARBA00023315"/>
    </source>
</evidence>
<reference evidence="4 5" key="1">
    <citation type="submission" date="2018-10" db="EMBL/GenBank/DDBJ databases">
        <title>Parasedimentitalea marina sp. nov., a psychrophilic bacterium isolated from deep seawater of the New Britain Trench.</title>
        <authorList>
            <person name="Cao J."/>
        </authorList>
    </citation>
    <scope>NUCLEOTIDE SEQUENCE [LARGE SCALE GENOMIC DNA]</scope>
    <source>
        <strain evidence="4 5">W43</strain>
    </source>
</reference>
<keyword evidence="5" id="KW-1185">Reference proteome</keyword>
<dbReference type="PANTHER" id="PTHR43877">
    <property type="entry name" value="AMINOALKYLPHOSPHONATE N-ACETYLTRANSFERASE-RELATED-RELATED"/>
    <property type="match status" value="1"/>
</dbReference>
<sequence length="161" mass="17688">MSFIVRPSIRADMPTIDALLARSYPKLLKADYPPSVLVTTLPIIARARPELIGCGTYYVAEEGTRILGAGGWTLDRLRADKGHIRHVVTDDRQLRRGVGRAILDHVIKTARRSGIVELECASTLTAVPFYAALGFEGEGHMDISLGPGLHFPAVRMRKLMP</sequence>
<evidence type="ECO:0000259" key="3">
    <source>
        <dbReference type="PROSITE" id="PS51186"/>
    </source>
</evidence>